<name>A0A6L7ESJ3_9ACTN</name>
<evidence type="ECO:0000256" key="1">
    <source>
        <dbReference type="SAM" id="MobiDB-lite"/>
    </source>
</evidence>
<organism evidence="3 4">
    <name type="scientific">Nocardioides flavescens</name>
    <dbReference type="NCBI Taxonomy" id="2691959"/>
    <lineage>
        <taxon>Bacteria</taxon>
        <taxon>Bacillati</taxon>
        <taxon>Actinomycetota</taxon>
        <taxon>Actinomycetes</taxon>
        <taxon>Propionibacteriales</taxon>
        <taxon>Nocardioidaceae</taxon>
        <taxon>Nocardioides</taxon>
    </lineage>
</organism>
<feature type="region of interest" description="Disordered" evidence="1">
    <location>
        <begin position="164"/>
        <end position="201"/>
    </location>
</feature>
<gene>
    <name evidence="3" type="ORF">GRQ65_02985</name>
</gene>
<evidence type="ECO:0000313" key="3">
    <source>
        <dbReference type="EMBL" id="MXG88508.1"/>
    </source>
</evidence>
<keyword evidence="2" id="KW-1133">Transmembrane helix</keyword>
<reference evidence="3 4" key="1">
    <citation type="submission" date="2019-12" db="EMBL/GenBank/DDBJ databases">
        <authorList>
            <person name="Kun Z."/>
        </authorList>
    </citation>
    <scope>NUCLEOTIDE SEQUENCE [LARGE SCALE GENOMIC DNA]</scope>
    <source>
        <strain evidence="3 4">YIM 123512</strain>
    </source>
</reference>
<sequence>MAESTAAPDRRRRTFGPVVLAGLGTAGLSAFAGHQPWARGEGAGGLGELTATVEAGRVPAANALALVVLACWGVLLVTRGRVRRACAALAVLAAAGVVASVVVGWTSAPDGVRRAYQDLGVLDPDVSRTGWYAAAAGLSLASLATAVLALGLVRSWPEMGRRYDAPADGAARPAAERPSEPEERESLELWKSIDEGRDPTT</sequence>
<keyword evidence="2" id="KW-0472">Membrane</keyword>
<proteinExistence type="predicted"/>
<comment type="caution">
    <text evidence="3">The sequence shown here is derived from an EMBL/GenBank/DDBJ whole genome shotgun (WGS) entry which is preliminary data.</text>
</comment>
<feature type="transmembrane region" description="Helical" evidence="2">
    <location>
        <begin position="85"/>
        <end position="105"/>
    </location>
</feature>
<evidence type="ECO:0000313" key="4">
    <source>
        <dbReference type="Proteomes" id="UP000473325"/>
    </source>
</evidence>
<keyword evidence="4" id="KW-1185">Reference proteome</keyword>
<dbReference type="Proteomes" id="UP000473325">
    <property type="component" value="Unassembled WGS sequence"/>
</dbReference>
<dbReference type="RefSeq" id="WP_160875059.1">
    <property type="nucleotide sequence ID" value="NZ_WUEK01000002.1"/>
</dbReference>
<dbReference type="AlphaFoldDB" id="A0A6L7ESJ3"/>
<dbReference type="EMBL" id="WUEK01000002">
    <property type="protein sequence ID" value="MXG88508.1"/>
    <property type="molecule type" value="Genomic_DNA"/>
</dbReference>
<accession>A0A6L7ESJ3</accession>
<feature type="compositionally biased region" description="Basic and acidic residues" evidence="1">
    <location>
        <begin position="174"/>
        <end position="201"/>
    </location>
</feature>
<protein>
    <recommendedName>
        <fullName evidence="5">Tryptophan-associated transmembrane protein (Trp_oprn_chp)</fullName>
    </recommendedName>
</protein>
<keyword evidence="2" id="KW-0812">Transmembrane</keyword>
<dbReference type="InterPro" id="IPR019051">
    <property type="entry name" value="Trp_biosyn_TM_oprn/chp"/>
</dbReference>
<dbReference type="Pfam" id="PF09534">
    <property type="entry name" value="Trp_oprn_chp"/>
    <property type="match status" value="1"/>
</dbReference>
<evidence type="ECO:0000256" key="2">
    <source>
        <dbReference type="SAM" id="Phobius"/>
    </source>
</evidence>
<feature type="transmembrane region" description="Helical" evidence="2">
    <location>
        <begin position="56"/>
        <end position="78"/>
    </location>
</feature>
<evidence type="ECO:0008006" key="5">
    <source>
        <dbReference type="Google" id="ProtNLM"/>
    </source>
</evidence>
<feature type="transmembrane region" description="Helical" evidence="2">
    <location>
        <begin position="131"/>
        <end position="153"/>
    </location>
</feature>